<dbReference type="Pfam" id="PF01148">
    <property type="entry name" value="CTP_transf_1"/>
    <property type="match status" value="1"/>
</dbReference>
<dbReference type="RefSeq" id="WP_009531862.1">
    <property type="nucleotide sequence ID" value="NZ_CAJPPX010000087.1"/>
</dbReference>
<evidence type="ECO:0000256" key="5">
    <source>
        <dbReference type="ARBA" id="ARBA00010185"/>
    </source>
</evidence>
<feature type="transmembrane region" description="Helical" evidence="19">
    <location>
        <begin position="182"/>
        <end position="201"/>
    </location>
</feature>
<dbReference type="EC" id="2.7.7.41" evidence="6 18"/>
<comment type="pathway">
    <text evidence="3 18">Phospholipid metabolism; CDP-diacylglycerol biosynthesis; CDP-diacylglycerol from sn-glycerol 3-phosphate: step 3/3.</text>
</comment>
<keyword evidence="9" id="KW-0444">Lipid biosynthesis</keyword>
<reference evidence="20 21" key="1">
    <citation type="submission" date="2011-10" db="EMBL/GenBank/DDBJ databases">
        <title>The Genome Sequence of Lachnospiraceae bacterium ACC2.</title>
        <authorList>
            <consortium name="The Broad Institute Genome Sequencing Platform"/>
            <person name="Earl A."/>
            <person name="Ward D."/>
            <person name="Feldgarden M."/>
            <person name="Gevers D."/>
            <person name="Sizova M."/>
            <person name="Hazen A."/>
            <person name="Epstein S."/>
            <person name="Young S.K."/>
            <person name="Zeng Q."/>
            <person name="Gargeya S."/>
            <person name="Fitzgerald M."/>
            <person name="Haas B."/>
            <person name="Abouelleil A."/>
            <person name="Alvarado L."/>
            <person name="Arachchi H.M."/>
            <person name="Berlin A."/>
            <person name="Brown A."/>
            <person name="Chapman S.B."/>
            <person name="Chen Z."/>
            <person name="Dunbar C."/>
            <person name="Freedman E."/>
            <person name="Gearin G."/>
            <person name="Goldberg J."/>
            <person name="Griggs A."/>
            <person name="Gujja S."/>
            <person name="Heiman D."/>
            <person name="Howarth C."/>
            <person name="Larson L."/>
            <person name="Lui A."/>
            <person name="MacDonald P.J.P."/>
            <person name="Montmayeur A."/>
            <person name="Murphy C."/>
            <person name="Neiman D."/>
            <person name="Pearson M."/>
            <person name="Priest M."/>
            <person name="Roberts A."/>
            <person name="Saif S."/>
            <person name="Shea T."/>
            <person name="Shenoy N."/>
            <person name="Sisk P."/>
            <person name="Stolte C."/>
            <person name="Sykes S."/>
            <person name="Wortman J."/>
            <person name="Nusbaum C."/>
            <person name="Birren B."/>
        </authorList>
    </citation>
    <scope>NUCLEOTIDE SEQUENCE [LARGE SCALE GENOMIC DNA]</scope>
    <source>
        <strain evidence="20 21">ACC2</strain>
    </source>
</reference>
<evidence type="ECO:0000256" key="11">
    <source>
        <dbReference type="ARBA" id="ARBA00022692"/>
    </source>
</evidence>
<comment type="subcellular location">
    <subcellularLocation>
        <location evidence="2">Cell membrane</location>
        <topology evidence="2">Multi-pass membrane protein</topology>
    </subcellularLocation>
</comment>
<organism evidence="20 21">
    <name type="scientific">Stomatobaculum longum</name>
    <dbReference type="NCBI Taxonomy" id="796942"/>
    <lineage>
        <taxon>Bacteria</taxon>
        <taxon>Bacillati</taxon>
        <taxon>Bacillota</taxon>
        <taxon>Clostridia</taxon>
        <taxon>Lachnospirales</taxon>
        <taxon>Lachnospiraceae</taxon>
        <taxon>Stomatobaculum</taxon>
    </lineage>
</organism>
<keyword evidence="11 18" id="KW-0812">Transmembrane</keyword>
<protein>
    <recommendedName>
        <fullName evidence="7 18">Phosphatidate cytidylyltransferase</fullName>
        <ecNumber evidence="6 18">2.7.7.41</ecNumber>
    </recommendedName>
</protein>
<keyword evidence="10 18" id="KW-0808">Transferase</keyword>
<keyword evidence="15 19" id="KW-0472">Membrane</keyword>
<gene>
    <name evidence="20" type="ORF">HMPREF9623_00027</name>
</gene>
<dbReference type="GeneID" id="86939823"/>
<feature type="transmembrane region" description="Helical" evidence="19">
    <location>
        <begin position="88"/>
        <end position="107"/>
    </location>
</feature>
<proteinExistence type="inferred from homology"/>
<evidence type="ECO:0000256" key="6">
    <source>
        <dbReference type="ARBA" id="ARBA00012487"/>
    </source>
</evidence>
<feature type="transmembrane region" description="Helical" evidence="19">
    <location>
        <begin position="63"/>
        <end position="81"/>
    </location>
</feature>
<evidence type="ECO:0000313" key="21">
    <source>
        <dbReference type="Proteomes" id="UP000018466"/>
    </source>
</evidence>
<evidence type="ECO:0000256" key="13">
    <source>
        <dbReference type="ARBA" id="ARBA00022989"/>
    </source>
</evidence>
<comment type="catalytic activity">
    <reaction evidence="1 18">
        <text>a 1,2-diacyl-sn-glycero-3-phosphate + CTP + H(+) = a CDP-1,2-diacyl-sn-glycerol + diphosphate</text>
        <dbReference type="Rhea" id="RHEA:16229"/>
        <dbReference type="ChEBI" id="CHEBI:15378"/>
        <dbReference type="ChEBI" id="CHEBI:33019"/>
        <dbReference type="ChEBI" id="CHEBI:37563"/>
        <dbReference type="ChEBI" id="CHEBI:58332"/>
        <dbReference type="ChEBI" id="CHEBI:58608"/>
        <dbReference type="EC" id="2.7.7.41"/>
    </reaction>
</comment>
<keyword evidence="21" id="KW-1185">Reference proteome</keyword>
<evidence type="ECO:0000256" key="10">
    <source>
        <dbReference type="ARBA" id="ARBA00022679"/>
    </source>
</evidence>
<keyword evidence="12 18" id="KW-0548">Nucleotidyltransferase</keyword>
<sequence>MSRLLNILGSRKFHLRLLSGIVLVLLAFLALRRGGMVLYCSMMAISLIGQFELYRVVKTEREPLGIVGYLSSIAYYLLLLARHYDYGMPLMIGTLMALMALFVLSYPRYRTEQIAVGLMGVLYTTVMFSYVYRVRSMPHGAYLVWLIFISSWGCDTCAYVVGMLAGSHHFAPVLSPKKTVEGAIGGVAGAALLGLAFGFFLRAELAELGNPGFACLFACAFSAVISQIGDLAASAIKRDHEVKDYGDLIPGHGGILDRFDSLLFTAPAIFFALFLYSYFVRH</sequence>
<name>A0AA37DHB8_9FIRM</name>
<evidence type="ECO:0000256" key="12">
    <source>
        <dbReference type="ARBA" id="ARBA00022695"/>
    </source>
</evidence>
<evidence type="ECO:0000256" key="16">
    <source>
        <dbReference type="ARBA" id="ARBA00023209"/>
    </source>
</evidence>
<dbReference type="PANTHER" id="PTHR46382">
    <property type="entry name" value="PHOSPHATIDATE CYTIDYLYLTRANSFERASE"/>
    <property type="match status" value="1"/>
</dbReference>
<evidence type="ECO:0000256" key="17">
    <source>
        <dbReference type="ARBA" id="ARBA00023264"/>
    </source>
</evidence>
<comment type="pathway">
    <text evidence="4">Lipid metabolism.</text>
</comment>
<feature type="transmembrane region" description="Helical" evidence="19">
    <location>
        <begin position="143"/>
        <end position="162"/>
    </location>
</feature>
<comment type="caution">
    <text evidence="20">The sequence shown here is derived from an EMBL/GenBank/DDBJ whole genome shotgun (WGS) entry which is preliminary data.</text>
</comment>
<feature type="transmembrane region" description="Helical" evidence="19">
    <location>
        <begin position="13"/>
        <end position="31"/>
    </location>
</feature>
<evidence type="ECO:0000313" key="20">
    <source>
        <dbReference type="EMBL" id="EHO18705.1"/>
    </source>
</evidence>
<feature type="transmembrane region" description="Helical" evidence="19">
    <location>
        <begin position="213"/>
        <end position="236"/>
    </location>
</feature>
<keyword evidence="17" id="KW-1208">Phospholipid metabolism</keyword>
<dbReference type="Proteomes" id="UP000018466">
    <property type="component" value="Unassembled WGS sequence"/>
</dbReference>
<dbReference type="GO" id="GO:0004605">
    <property type="term" value="F:phosphatidate cytidylyltransferase activity"/>
    <property type="evidence" value="ECO:0007669"/>
    <property type="project" value="UniProtKB-EC"/>
</dbReference>
<evidence type="ECO:0000256" key="4">
    <source>
        <dbReference type="ARBA" id="ARBA00005189"/>
    </source>
</evidence>
<keyword evidence="14" id="KW-0443">Lipid metabolism</keyword>
<evidence type="ECO:0000256" key="14">
    <source>
        <dbReference type="ARBA" id="ARBA00023098"/>
    </source>
</evidence>
<dbReference type="PROSITE" id="PS01315">
    <property type="entry name" value="CDS"/>
    <property type="match status" value="1"/>
</dbReference>
<dbReference type="InterPro" id="IPR000374">
    <property type="entry name" value="PC_trans"/>
</dbReference>
<comment type="similarity">
    <text evidence="5 18">Belongs to the CDS family.</text>
</comment>
<evidence type="ECO:0000256" key="2">
    <source>
        <dbReference type="ARBA" id="ARBA00004651"/>
    </source>
</evidence>
<dbReference type="AlphaFoldDB" id="A0AA37DHB8"/>
<dbReference type="GO" id="GO:0016024">
    <property type="term" value="P:CDP-diacylglycerol biosynthetic process"/>
    <property type="evidence" value="ECO:0007669"/>
    <property type="project" value="TreeGrafter"/>
</dbReference>
<evidence type="ECO:0000256" key="3">
    <source>
        <dbReference type="ARBA" id="ARBA00005119"/>
    </source>
</evidence>
<evidence type="ECO:0000256" key="1">
    <source>
        <dbReference type="ARBA" id="ARBA00001698"/>
    </source>
</evidence>
<evidence type="ECO:0000256" key="8">
    <source>
        <dbReference type="ARBA" id="ARBA00022475"/>
    </source>
</evidence>
<evidence type="ECO:0000256" key="18">
    <source>
        <dbReference type="RuleBase" id="RU003938"/>
    </source>
</evidence>
<keyword evidence="13 19" id="KW-1133">Transmembrane helix</keyword>
<feature type="transmembrane region" description="Helical" evidence="19">
    <location>
        <begin position="262"/>
        <end position="280"/>
    </location>
</feature>
<evidence type="ECO:0000256" key="7">
    <source>
        <dbReference type="ARBA" id="ARBA00019373"/>
    </source>
</evidence>
<dbReference type="PANTHER" id="PTHR46382:SF1">
    <property type="entry name" value="PHOSPHATIDATE CYTIDYLYLTRANSFERASE"/>
    <property type="match status" value="1"/>
</dbReference>
<accession>A0AA37DHB8</accession>
<dbReference type="GO" id="GO:0005886">
    <property type="term" value="C:plasma membrane"/>
    <property type="evidence" value="ECO:0007669"/>
    <property type="project" value="UniProtKB-SubCell"/>
</dbReference>
<dbReference type="EMBL" id="AGEL01000001">
    <property type="protein sequence ID" value="EHO18705.1"/>
    <property type="molecule type" value="Genomic_DNA"/>
</dbReference>
<keyword evidence="8" id="KW-1003">Cell membrane</keyword>
<evidence type="ECO:0000256" key="9">
    <source>
        <dbReference type="ARBA" id="ARBA00022516"/>
    </source>
</evidence>
<evidence type="ECO:0000256" key="15">
    <source>
        <dbReference type="ARBA" id="ARBA00023136"/>
    </source>
</evidence>
<keyword evidence="16" id="KW-0594">Phospholipid biosynthesis</keyword>
<evidence type="ECO:0000256" key="19">
    <source>
        <dbReference type="SAM" id="Phobius"/>
    </source>
</evidence>
<feature type="transmembrane region" description="Helical" evidence="19">
    <location>
        <begin position="38"/>
        <end position="57"/>
    </location>
</feature>